<evidence type="ECO:0000259" key="9">
    <source>
        <dbReference type="PROSITE" id="PS01031"/>
    </source>
</evidence>
<dbReference type="PROSITE" id="PS51203">
    <property type="entry name" value="CS"/>
    <property type="match status" value="1"/>
</dbReference>
<feature type="domain" description="CS" evidence="10">
    <location>
        <begin position="62"/>
        <end position="171"/>
    </location>
</feature>
<keyword evidence="3" id="KW-0256">Endoplasmic reticulum</keyword>
<keyword evidence="4" id="KW-0346">Stress response</keyword>
<feature type="signal peptide" evidence="8">
    <location>
        <begin position="1"/>
        <end position="18"/>
    </location>
</feature>
<organism evidence="11 12">
    <name type="scientific">Dillenia turbinata</name>
    <dbReference type="NCBI Taxonomy" id="194707"/>
    <lineage>
        <taxon>Eukaryota</taxon>
        <taxon>Viridiplantae</taxon>
        <taxon>Streptophyta</taxon>
        <taxon>Embryophyta</taxon>
        <taxon>Tracheophyta</taxon>
        <taxon>Spermatophyta</taxon>
        <taxon>Magnoliopsida</taxon>
        <taxon>eudicotyledons</taxon>
        <taxon>Gunneridae</taxon>
        <taxon>Pentapetalae</taxon>
        <taxon>Dilleniales</taxon>
        <taxon>Dilleniaceae</taxon>
        <taxon>Dillenia</taxon>
    </lineage>
</organism>
<sequence>MNKIPLLLLLFLFSLSNASLIPFPDRYSNIFPWPDPLFPPSDPFKVLEQIPFGFDKDDSVALPPARVDWKETPESHLIMVDVPGMKKEELKIEVDCENRVVRVSGERKREKEEKEGERWHREERTYGKFVRQIRLPENADPESVKAKLEHGVLTVSIGKVTPDRIKGPKVVSIEGSDEDKQQQQLTNTKSNEDVKQEL</sequence>
<gene>
    <name evidence="11" type="ORF">RJ641_029945</name>
</gene>
<feature type="chain" id="PRO_5042937700" evidence="8">
    <location>
        <begin position="19"/>
        <end position="198"/>
    </location>
</feature>
<dbReference type="Gene3D" id="2.60.40.790">
    <property type="match status" value="1"/>
</dbReference>
<dbReference type="PROSITE" id="PS01031">
    <property type="entry name" value="SHSP"/>
    <property type="match status" value="1"/>
</dbReference>
<dbReference type="PANTHER" id="PTHR11527">
    <property type="entry name" value="HEAT-SHOCK PROTEIN 20 FAMILY MEMBER"/>
    <property type="match status" value="1"/>
</dbReference>
<comment type="similarity">
    <text evidence="5 6">Belongs to the small heat shock protein (HSP20) family.</text>
</comment>
<feature type="region of interest" description="Disordered" evidence="7">
    <location>
        <begin position="164"/>
        <end position="198"/>
    </location>
</feature>
<evidence type="ECO:0000256" key="1">
    <source>
        <dbReference type="ARBA" id="ARBA00004240"/>
    </source>
</evidence>
<accession>A0AAN8VZ81</accession>
<evidence type="ECO:0000256" key="8">
    <source>
        <dbReference type="SAM" id="SignalP"/>
    </source>
</evidence>
<dbReference type="InterPro" id="IPR031107">
    <property type="entry name" value="Small_HSP"/>
</dbReference>
<keyword evidence="2 8" id="KW-0732">Signal</keyword>
<dbReference type="EMBL" id="JBAMMX010000005">
    <property type="protein sequence ID" value="KAK6940414.1"/>
    <property type="molecule type" value="Genomic_DNA"/>
</dbReference>
<dbReference type="Proteomes" id="UP001370490">
    <property type="component" value="Unassembled WGS sequence"/>
</dbReference>
<evidence type="ECO:0000256" key="3">
    <source>
        <dbReference type="ARBA" id="ARBA00022824"/>
    </source>
</evidence>
<dbReference type="Pfam" id="PF00011">
    <property type="entry name" value="HSP20"/>
    <property type="match status" value="1"/>
</dbReference>
<dbReference type="InterPro" id="IPR008978">
    <property type="entry name" value="HSP20-like_chaperone"/>
</dbReference>
<evidence type="ECO:0000256" key="7">
    <source>
        <dbReference type="SAM" id="MobiDB-lite"/>
    </source>
</evidence>
<evidence type="ECO:0000313" key="11">
    <source>
        <dbReference type="EMBL" id="KAK6940414.1"/>
    </source>
</evidence>
<feature type="domain" description="SHSP" evidence="9">
    <location>
        <begin position="56"/>
        <end position="176"/>
    </location>
</feature>
<comment type="caution">
    <text evidence="11">The sequence shown here is derived from an EMBL/GenBank/DDBJ whole genome shotgun (WGS) entry which is preliminary data.</text>
</comment>
<protein>
    <submittedName>
        <fullName evidence="11">Alpha crystallin/Hsp20 domain</fullName>
    </submittedName>
</protein>
<dbReference type="GO" id="GO:0009408">
    <property type="term" value="P:response to heat"/>
    <property type="evidence" value="ECO:0007669"/>
    <property type="project" value="UniProtKB-ARBA"/>
</dbReference>
<dbReference type="AlphaFoldDB" id="A0AAN8VZ81"/>
<evidence type="ECO:0000256" key="2">
    <source>
        <dbReference type="ARBA" id="ARBA00022729"/>
    </source>
</evidence>
<evidence type="ECO:0000256" key="5">
    <source>
        <dbReference type="PROSITE-ProRule" id="PRU00285"/>
    </source>
</evidence>
<dbReference type="GO" id="GO:0005783">
    <property type="term" value="C:endoplasmic reticulum"/>
    <property type="evidence" value="ECO:0007669"/>
    <property type="project" value="UniProtKB-SubCell"/>
</dbReference>
<dbReference type="InterPro" id="IPR002068">
    <property type="entry name" value="A-crystallin/Hsp20_dom"/>
</dbReference>
<dbReference type="SUPFAM" id="SSF49764">
    <property type="entry name" value="HSP20-like chaperones"/>
    <property type="match status" value="1"/>
</dbReference>
<evidence type="ECO:0000256" key="6">
    <source>
        <dbReference type="RuleBase" id="RU003616"/>
    </source>
</evidence>
<dbReference type="FunFam" id="2.60.40.790:FF:000035">
    <property type="entry name" value="22.0 kDa heat shock protein"/>
    <property type="match status" value="1"/>
</dbReference>
<name>A0AAN8VZ81_9MAGN</name>
<evidence type="ECO:0000313" key="12">
    <source>
        <dbReference type="Proteomes" id="UP001370490"/>
    </source>
</evidence>
<comment type="subcellular location">
    <subcellularLocation>
        <location evidence="1">Endoplasmic reticulum</location>
    </subcellularLocation>
</comment>
<proteinExistence type="inferred from homology"/>
<evidence type="ECO:0000259" key="10">
    <source>
        <dbReference type="PROSITE" id="PS51203"/>
    </source>
</evidence>
<dbReference type="InterPro" id="IPR007052">
    <property type="entry name" value="CS_dom"/>
</dbReference>
<reference evidence="11 12" key="1">
    <citation type="submission" date="2023-12" db="EMBL/GenBank/DDBJ databases">
        <title>A high-quality genome assembly for Dillenia turbinata (Dilleniales).</title>
        <authorList>
            <person name="Chanderbali A."/>
        </authorList>
    </citation>
    <scope>NUCLEOTIDE SEQUENCE [LARGE SCALE GENOMIC DNA]</scope>
    <source>
        <strain evidence="11">LSX21</strain>
        <tissue evidence="11">Leaf</tissue>
    </source>
</reference>
<keyword evidence="12" id="KW-1185">Reference proteome</keyword>
<evidence type="ECO:0000256" key="4">
    <source>
        <dbReference type="ARBA" id="ARBA00023016"/>
    </source>
</evidence>